<proteinExistence type="inferred from homology"/>
<keyword evidence="3" id="KW-0479">Metal-binding</keyword>
<dbReference type="NCBIfam" id="NF009911">
    <property type="entry name" value="PRK13371.1"/>
    <property type="match status" value="1"/>
</dbReference>
<evidence type="ECO:0000256" key="9">
    <source>
        <dbReference type="ARBA" id="ARBA00046335"/>
    </source>
</evidence>
<dbReference type="GO" id="GO:0046872">
    <property type="term" value="F:metal ion binding"/>
    <property type="evidence" value="ECO:0007669"/>
    <property type="project" value="UniProtKB-KW"/>
</dbReference>
<keyword evidence="5" id="KW-0408">Iron</keyword>
<dbReference type="EC" id="1.17.7.4" evidence="10"/>
<evidence type="ECO:0000256" key="7">
    <source>
        <dbReference type="ARBA" id="ARBA00046313"/>
    </source>
</evidence>
<dbReference type="GO" id="GO:0050992">
    <property type="term" value="P:dimethylallyl diphosphate biosynthetic process"/>
    <property type="evidence" value="ECO:0007669"/>
    <property type="project" value="InterPro"/>
</dbReference>
<dbReference type="GO" id="GO:0051745">
    <property type="term" value="F:4-hydroxy-3-methylbut-2-enyl diphosphate reductase activity"/>
    <property type="evidence" value="ECO:0007669"/>
    <property type="project" value="UniProtKB-EC"/>
</dbReference>
<comment type="similarity">
    <text evidence="9">Belongs to the IspH family.</text>
</comment>
<evidence type="ECO:0000256" key="11">
    <source>
        <dbReference type="SAM" id="SignalP"/>
    </source>
</evidence>
<protein>
    <recommendedName>
        <fullName evidence="10">4-hydroxy-3-methylbut-2-enyl diphosphate reductase</fullName>
        <ecNumber evidence="10">1.17.7.4</ecNumber>
    </recommendedName>
</protein>
<dbReference type="GO" id="GO:0051539">
    <property type="term" value="F:4 iron, 4 sulfur cluster binding"/>
    <property type="evidence" value="ECO:0007669"/>
    <property type="project" value="UniProtKB-KW"/>
</dbReference>
<sequence>MWSTVVVVVVVATLGTALRAPAPTVVRRGMWMSASPEGTKLEARPVENKKQERRRIMKSDKFLRTNGDFSSEEKALVEKQMLAEMKSSLLDSMRAESFETTKGQGAGEVTFRLAKEYGMCWGAERSIELALAATHKFPDQRKHITNELLHNPGVNAMLEQSGIEFIEKTPDGGKRFDDVKAGDVVILPAFGATLAEMQYLEDKGVTTVDTTCPWVSKVWNVVDKQVSRDMTTIIHGKYAHEEAIATASYCQNYIMVKNLDEAEYVCNYILNPTPEGKEDLMKKFAKAMSKGFDPDVHLKKIGIANQTTMYKRETAAIGKLFETTIIRKYGPEAAAERFAAFDTICDATQERQDAITDMIEDPSVAELDFILVVGGFDSSNTAHLVEIPHNKGITAFHINEASCISSSNTLRHRLLDGSVVTTENWLPADRPVKIGVTSGASTPDAYVEEALERIVLLKAALASSEETQLA</sequence>
<keyword evidence="13" id="KW-1185">Reference proteome</keyword>
<gene>
    <name evidence="12" type="ORF">CTAYLR_006413</name>
</gene>
<dbReference type="PANTHER" id="PTHR31619">
    <property type="entry name" value="4-HYDROXY-3-METHYLBUT-2-ENYL DIPHOSPHATE REDUCTASE, CHLOROPLASTIC"/>
    <property type="match status" value="1"/>
</dbReference>
<dbReference type="EMBL" id="JAQMWT010000471">
    <property type="protein sequence ID" value="KAJ8600831.1"/>
    <property type="molecule type" value="Genomic_DNA"/>
</dbReference>
<keyword evidence="11" id="KW-0732">Signal</keyword>
<accession>A0AAD7U9M7</accession>
<dbReference type="CDD" id="cd13944">
    <property type="entry name" value="lytB_ispH"/>
    <property type="match status" value="1"/>
</dbReference>
<evidence type="ECO:0000256" key="1">
    <source>
        <dbReference type="ARBA" id="ARBA00001966"/>
    </source>
</evidence>
<evidence type="ECO:0000256" key="6">
    <source>
        <dbReference type="ARBA" id="ARBA00023014"/>
    </source>
</evidence>
<evidence type="ECO:0000313" key="12">
    <source>
        <dbReference type="EMBL" id="KAJ8600831.1"/>
    </source>
</evidence>
<organism evidence="12 13">
    <name type="scientific">Chrysophaeum taylorii</name>
    <dbReference type="NCBI Taxonomy" id="2483200"/>
    <lineage>
        <taxon>Eukaryota</taxon>
        <taxon>Sar</taxon>
        <taxon>Stramenopiles</taxon>
        <taxon>Ochrophyta</taxon>
        <taxon>Pelagophyceae</taxon>
        <taxon>Pelagomonadales</taxon>
        <taxon>Pelagomonadaceae</taxon>
        <taxon>Chrysophaeum</taxon>
    </lineage>
</organism>
<evidence type="ECO:0000256" key="8">
    <source>
        <dbReference type="ARBA" id="ARBA00046314"/>
    </source>
</evidence>
<dbReference type="Proteomes" id="UP001230188">
    <property type="component" value="Unassembled WGS sequence"/>
</dbReference>
<evidence type="ECO:0000256" key="5">
    <source>
        <dbReference type="ARBA" id="ARBA00023004"/>
    </source>
</evidence>
<comment type="pathway">
    <text evidence="7">Isoprenoid biosynthesis; isopentenyl diphosphate biosynthesis via DXP pathway; isopentenyl diphosphate from 1-deoxy-D-xylulose 5-phosphate: step 6/6.</text>
</comment>
<evidence type="ECO:0000256" key="10">
    <source>
        <dbReference type="ARBA" id="ARBA00047177"/>
    </source>
</evidence>
<dbReference type="Gene3D" id="3.40.50.11270">
    <property type="match status" value="1"/>
</dbReference>
<dbReference type="InterPro" id="IPR003451">
    <property type="entry name" value="LytB/IspH"/>
</dbReference>
<comment type="cofactor">
    <cofactor evidence="1">
        <name>[4Fe-4S] cluster</name>
        <dbReference type="ChEBI" id="CHEBI:49883"/>
    </cofactor>
</comment>
<evidence type="ECO:0000256" key="2">
    <source>
        <dbReference type="ARBA" id="ARBA00022485"/>
    </source>
</evidence>
<evidence type="ECO:0000313" key="13">
    <source>
        <dbReference type="Proteomes" id="UP001230188"/>
    </source>
</evidence>
<evidence type="ECO:0000256" key="3">
    <source>
        <dbReference type="ARBA" id="ARBA00022723"/>
    </source>
</evidence>
<reference evidence="12" key="1">
    <citation type="submission" date="2023-01" db="EMBL/GenBank/DDBJ databases">
        <title>Metagenome sequencing of chrysophaentin producing Chrysophaeum taylorii.</title>
        <authorList>
            <person name="Davison J."/>
            <person name="Bewley C."/>
        </authorList>
    </citation>
    <scope>NUCLEOTIDE SEQUENCE</scope>
    <source>
        <strain evidence="12">NIES-1699</strain>
    </source>
</reference>
<dbReference type="GO" id="GO:0019288">
    <property type="term" value="P:isopentenyl diphosphate biosynthetic process, methylerythritol 4-phosphate pathway"/>
    <property type="evidence" value="ECO:0007669"/>
    <property type="project" value="InterPro"/>
</dbReference>
<feature type="signal peptide" evidence="11">
    <location>
        <begin position="1"/>
        <end position="17"/>
    </location>
</feature>
<dbReference type="Gene3D" id="3.40.1010.20">
    <property type="entry name" value="4-hydroxy-3-methylbut-2-enyl diphosphate reductase, catalytic domain"/>
    <property type="match status" value="2"/>
</dbReference>
<keyword evidence="6" id="KW-0411">Iron-sulfur</keyword>
<comment type="caution">
    <text evidence="12">The sequence shown here is derived from an EMBL/GenBank/DDBJ whole genome shotgun (WGS) entry which is preliminary data.</text>
</comment>
<dbReference type="NCBIfam" id="TIGR00216">
    <property type="entry name" value="ispH_lytB"/>
    <property type="match status" value="1"/>
</dbReference>
<dbReference type="Pfam" id="PF02401">
    <property type="entry name" value="LYTB"/>
    <property type="match status" value="1"/>
</dbReference>
<name>A0AAD7U9M7_9STRA</name>
<dbReference type="AlphaFoldDB" id="A0AAD7U9M7"/>
<keyword evidence="2" id="KW-0004">4Fe-4S</keyword>
<keyword evidence="4" id="KW-0560">Oxidoreductase</keyword>
<evidence type="ECO:0000256" key="4">
    <source>
        <dbReference type="ARBA" id="ARBA00023002"/>
    </source>
</evidence>
<feature type="chain" id="PRO_5041934644" description="4-hydroxy-3-methylbut-2-enyl diphosphate reductase" evidence="11">
    <location>
        <begin position="18"/>
        <end position="470"/>
    </location>
</feature>
<dbReference type="PANTHER" id="PTHR31619:SF5">
    <property type="entry name" value="4-HYDROXY-3-METHYLBUT-2-ENYL DIPHOSPHATE REDUCTASE, CHLOROPLASTIC"/>
    <property type="match status" value="1"/>
</dbReference>
<comment type="pathway">
    <text evidence="8">Isoprenoid biosynthesis; dimethylallyl diphosphate biosynthesis; dimethylallyl diphosphate from (2E)-4-hydroxy-3-methylbutenyl diphosphate: step 1/1.</text>
</comment>